<comment type="activity regulation">
    <text evidence="12">Activated by a monovalent cation that binds near, but not in, the active site. The most likely occupant of the site in vivo is potassium. Ion binding induces a conformational change that may alter substrate affinity.</text>
</comment>
<gene>
    <name evidence="14" type="primary">rbsK_2</name>
    <name evidence="12" type="synonym">rbsK</name>
    <name evidence="14" type="ORF">RS83_01305</name>
</gene>
<evidence type="ECO:0000256" key="7">
    <source>
        <dbReference type="ARBA" id="ARBA00022777"/>
    </source>
</evidence>
<feature type="binding site" evidence="12">
    <location>
        <position position="276"/>
    </location>
    <ligand>
        <name>K(+)</name>
        <dbReference type="ChEBI" id="CHEBI:29103"/>
    </ligand>
</feature>
<keyword evidence="6 12" id="KW-0547">Nucleotide-binding</keyword>
<dbReference type="InterPro" id="IPR002139">
    <property type="entry name" value="Ribo/fructo_kinase"/>
</dbReference>
<feature type="binding site" evidence="12">
    <location>
        <position position="237"/>
    </location>
    <ligand>
        <name>K(+)</name>
        <dbReference type="ChEBI" id="CHEBI:29103"/>
    </ligand>
</feature>
<dbReference type="SUPFAM" id="SSF53613">
    <property type="entry name" value="Ribokinase-like"/>
    <property type="match status" value="1"/>
</dbReference>
<name>A0A0F0LBV3_9MICO</name>
<dbReference type="InterPro" id="IPR011611">
    <property type="entry name" value="PfkB_dom"/>
</dbReference>
<evidence type="ECO:0000256" key="3">
    <source>
        <dbReference type="ARBA" id="ARBA00016943"/>
    </source>
</evidence>
<dbReference type="UniPathway" id="UPA00916">
    <property type="reaction ID" value="UER00889"/>
</dbReference>
<comment type="subunit">
    <text evidence="12">Homodimer.</text>
</comment>
<accession>A0A0F0LBV3</accession>
<dbReference type="OrthoDB" id="9775849at2"/>
<comment type="function">
    <text evidence="12">Catalyzes the phosphorylation of ribose at O-5 in a reaction requiring ATP and magnesium. The resulting D-ribose-5-phosphate can then be used either for sythesis of nucleotides, histidine, and tryptophan, or as a component of the pentose phosphate pathway.</text>
</comment>
<dbReference type="EMBL" id="JYIW01000022">
    <property type="protein sequence ID" value="KJL29735.1"/>
    <property type="molecule type" value="Genomic_DNA"/>
</dbReference>
<dbReference type="Gene3D" id="3.40.1190.20">
    <property type="match status" value="1"/>
</dbReference>
<dbReference type="CDD" id="cd01174">
    <property type="entry name" value="ribokinase"/>
    <property type="match status" value="1"/>
</dbReference>
<comment type="similarity">
    <text evidence="12">Belongs to the carbohydrate kinase PfkB family. Ribokinase subfamily.</text>
</comment>
<feature type="binding site" evidence="12">
    <location>
        <position position="241"/>
    </location>
    <ligand>
        <name>substrate</name>
    </ligand>
</feature>
<comment type="pathway">
    <text evidence="12">Carbohydrate metabolism; D-ribose degradation; D-ribose 5-phosphate from beta-D-ribopyranose: step 2/2.</text>
</comment>
<comment type="caution">
    <text evidence="12">Lacks conserved residue(s) required for the propagation of feature annotation.</text>
</comment>
<organism evidence="14 15">
    <name type="scientific">Microbacterium oxydans</name>
    <dbReference type="NCBI Taxonomy" id="82380"/>
    <lineage>
        <taxon>Bacteria</taxon>
        <taxon>Bacillati</taxon>
        <taxon>Actinomycetota</taxon>
        <taxon>Actinomycetes</taxon>
        <taxon>Micrococcales</taxon>
        <taxon>Microbacteriaceae</taxon>
        <taxon>Microbacterium</taxon>
    </lineage>
</organism>
<keyword evidence="9 12" id="KW-0460">Magnesium</keyword>
<feature type="domain" description="Carbohydrate kinase PfkB" evidence="13">
    <location>
        <begin position="7"/>
        <end position="280"/>
    </location>
</feature>
<keyword evidence="12" id="KW-0963">Cytoplasm</keyword>
<feature type="binding site" evidence="12">
    <location>
        <position position="235"/>
    </location>
    <ligand>
        <name>K(+)</name>
        <dbReference type="ChEBI" id="CHEBI:29103"/>
    </ligand>
</feature>
<evidence type="ECO:0000256" key="9">
    <source>
        <dbReference type="ARBA" id="ARBA00022842"/>
    </source>
</evidence>
<keyword evidence="8 12" id="KW-0067">ATP-binding</keyword>
<evidence type="ECO:0000256" key="1">
    <source>
        <dbReference type="ARBA" id="ARBA00005380"/>
    </source>
</evidence>
<dbReference type="EC" id="2.7.1.15" evidence="2 12"/>
<evidence type="ECO:0000313" key="14">
    <source>
        <dbReference type="EMBL" id="KJL29735.1"/>
    </source>
</evidence>
<dbReference type="AlphaFoldDB" id="A0A0F0LBV3"/>
<feature type="binding site" evidence="12">
    <location>
        <begin position="43"/>
        <end position="47"/>
    </location>
    <ligand>
        <name>substrate</name>
    </ligand>
</feature>
<feature type="binding site" evidence="12">
    <location>
        <position position="274"/>
    </location>
    <ligand>
        <name>K(+)</name>
        <dbReference type="ChEBI" id="CHEBI:29103"/>
    </ligand>
</feature>
<sequence>MSDTLTGVAVVGSANVDLVVEVSRPPLVGETLLGSAGGRFAGGKGLNQAVASARSGAPTRFCAVVGRDDGAELLQQTLTDAGVRAVLRRSADAPTGVAHVLALDGGDNSIIVAAGANAELDVSDAVAGVEGAAVVLVQLEIPAAAVAAALSAGRAAGARTLLNAAPAQDAAIDMLDDVDVLIVNETECEELGGVDRLRAAGAGAVVLTRGAAGVTLHRSGQEALDIGAFRIDPVDTTGAGDAFCGALAAALAVGERIEDALVRACAAGAIVSQHRGATTAALSPASIAALIASRR</sequence>
<comment type="cofactor">
    <cofactor evidence="12">
        <name>Mg(2+)</name>
        <dbReference type="ChEBI" id="CHEBI:18420"/>
    </cofactor>
    <text evidence="12">Requires a divalent cation, most likely magnesium in vivo, as an electrophilic catalyst to aid phosphoryl group transfer. It is the chelate of the metal and the nucleotide that is the actual substrate.</text>
</comment>
<dbReference type="GO" id="GO:0046872">
    <property type="term" value="F:metal ion binding"/>
    <property type="evidence" value="ECO:0007669"/>
    <property type="project" value="UniProtKB-KW"/>
</dbReference>
<evidence type="ECO:0000256" key="5">
    <source>
        <dbReference type="ARBA" id="ARBA00022723"/>
    </source>
</evidence>
<feature type="binding site" evidence="12">
    <location>
        <position position="184"/>
    </location>
    <ligand>
        <name>ATP</name>
        <dbReference type="ChEBI" id="CHEBI:30616"/>
    </ligand>
</feature>
<feature type="binding site" evidence="12">
    <location>
        <position position="271"/>
    </location>
    <ligand>
        <name>K(+)</name>
        <dbReference type="ChEBI" id="CHEBI:29103"/>
    </ligand>
</feature>
<dbReference type="InterPro" id="IPR011877">
    <property type="entry name" value="Ribokinase"/>
</dbReference>
<dbReference type="GO" id="GO:0004747">
    <property type="term" value="F:ribokinase activity"/>
    <property type="evidence" value="ECO:0007669"/>
    <property type="project" value="UniProtKB-UniRule"/>
</dbReference>
<dbReference type="PANTHER" id="PTHR10584">
    <property type="entry name" value="SUGAR KINASE"/>
    <property type="match status" value="1"/>
</dbReference>
<keyword evidence="7 12" id="KW-0418">Kinase</keyword>
<proteinExistence type="inferred from homology"/>
<dbReference type="RefSeq" id="WP_045278718.1">
    <property type="nucleotide sequence ID" value="NZ_JYIW01000022.1"/>
</dbReference>
<protein>
    <recommendedName>
        <fullName evidence="3 12">Ribokinase</fullName>
        <shortName evidence="12">RK</shortName>
        <ecNumber evidence="2 12">2.7.1.15</ecNumber>
    </recommendedName>
</protein>
<dbReference type="InterPro" id="IPR002173">
    <property type="entry name" value="Carboh/pur_kinase_PfkB_CS"/>
</dbReference>
<evidence type="ECO:0000256" key="4">
    <source>
        <dbReference type="ARBA" id="ARBA00022679"/>
    </source>
</evidence>
<evidence type="ECO:0000313" key="15">
    <source>
        <dbReference type="Proteomes" id="UP000033640"/>
    </source>
</evidence>
<feature type="binding site" evidence="12">
    <location>
        <position position="140"/>
    </location>
    <ligand>
        <name>substrate</name>
    </ligand>
</feature>
<dbReference type="PROSITE" id="PS00583">
    <property type="entry name" value="PFKB_KINASES_1"/>
    <property type="match status" value="1"/>
</dbReference>
<comment type="similarity">
    <text evidence="1">Belongs to the carbohydrate kinase pfkB family.</text>
</comment>
<dbReference type="PANTHER" id="PTHR10584:SF166">
    <property type="entry name" value="RIBOKINASE"/>
    <property type="match status" value="1"/>
</dbReference>
<comment type="catalytic activity">
    <reaction evidence="12">
        <text>D-ribose + ATP = D-ribose 5-phosphate + ADP + H(+)</text>
        <dbReference type="Rhea" id="RHEA:13697"/>
        <dbReference type="ChEBI" id="CHEBI:15378"/>
        <dbReference type="ChEBI" id="CHEBI:30616"/>
        <dbReference type="ChEBI" id="CHEBI:47013"/>
        <dbReference type="ChEBI" id="CHEBI:78346"/>
        <dbReference type="ChEBI" id="CHEBI:456216"/>
        <dbReference type="EC" id="2.7.1.15"/>
    </reaction>
</comment>
<dbReference type="Pfam" id="PF00294">
    <property type="entry name" value="PfkB"/>
    <property type="match status" value="1"/>
</dbReference>
<feature type="active site" description="Proton acceptor" evidence="12">
    <location>
        <position position="241"/>
    </location>
</feature>
<evidence type="ECO:0000256" key="6">
    <source>
        <dbReference type="ARBA" id="ARBA00022741"/>
    </source>
</evidence>
<evidence type="ECO:0000259" key="13">
    <source>
        <dbReference type="Pfam" id="PF00294"/>
    </source>
</evidence>
<dbReference type="InterPro" id="IPR029056">
    <property type="entry name" value="Ribokinase-like"/>
</dbReference>
<dbReference type="HAMAP" id="MF_01987">
    <property type="entry name" value="Ribokinase"/>
    <property type="match status" value="1"/>
</dbReference>
<dbReference type="PATRIC" id="fig|82380.11.peg.1339"/>
<evidence type="ECO:0000256" key="8">
    <source>
        <dbReference type="ARBA" id="ARBA00022840"/>
    </source>
</evidence>
<dbReference type="GO" id="GO:0005524">
    <property type="term" value="F:ATP binding"/>
    <property type="evidence" value="ECO:0007669"/>
    <property type="project" value="UniProtKB-UniRule"/>
</dbReference>
<evidence type="ECO:0000256" key="2">
    <source>
        <dbReference type="ARBA" id="ARBA00012035"/>
    </source>
</evidence>
<keyword evidence="5 12" id="KW-0479">Metal-binding</keyword>
<comment type="subcellular location">
    <subcellularLocation>
        <location evidence="12">Cytoplasm</location>
    </subcellularLocation>
</comment>
<feature type="binding site" evidence="12">
    <location>
        <begin position="240"/>
        <end position="241"/>
    </location>
    <ligand>
        <name>ATP</name>
        <dbReference type="ChEBI" id="CHEBI:30616"/>
    </ligand>
</feature>
<feature type="binding site" evidence="12">
    <location>
        <begin position="15"/>
        <end position="17"/>
    </location>
    <ligand>
        <name>substrate</name>
    </ligand>
</feature>
<evidence type="ECO:0000256" key="10">
    <source>
        <dbReference type="ARBA" id="ARBA00022958"/>
    </source>
</evidence>
<comment type="caution">
    <text evidence="14">The sequence shown here is derived from an EMBL/GenBank/DDBJ whole genome shotgun (WGS) entry which is preliminary data.</text>
</comment>
<keyword evidence="10 12" id="KW-0630">Potassium</keyword>
<dbReference type="PROSITE" id="PS00584">
    <property type="entry name" value="PFKB_KINASES_2"/>
    <property type="match status" value="1"/>
</dbReference>
<feature type="binding site" evidence="12">
    <location>
        <begin position="208"/>
        <end position="213"/>
    </location>
    <ligand>
        <name>ATP</name>
        <dbReference type="ChEBI" id="CHEBI:30616"/>
    </ligand>
</feature>
<dbReference type="PRINTS" id="PR00990">
    <property type="entry name" value="RIBOKINASE"/>
</dbReference>
<keyword evidence="4 12" id="KW-0808">Transferase</keyword>
<reference evidence="14 15" key="1">
    <citation type="submission" date="2015-02" db="EMBL/GenBank/DDBJ databases">
        <title>Draft genome sequences of ten Microbacterium spp. with emphasis on heavy metal contaminated environments.</title>
        <authorList>
            <person name="Corretto E."/>
        </authorList>
    </citation>
    <scope>NUCLEOTIDE SEQUENCE [LARGE SCALE GENOMIC DNA]</scope>
    <source>
        <strain evidence="14 15">BEL4b</strain>
    </source>
</reference>
<keyword evidence="11 12" id="KW-0119">Carbohydrate metabolism</keyword>
<evidence type="ECO:0000256" key="11">
    <source>
        <dbReference type="ARBA" id="ARBA00023277"/>
    </source>
</evidence>
<evidence type="ECO:0000256" key="12">
    <source>
        <dbReference type="HAMAP-Rule" id="MF_01987"/>
    </source>
</evidence>
<dbReference type="Proteomes" id="UP000033640">
    <property type="component" value="Unassembled WGS sequence"/>
</dbReference>
<dbReference type="GO" id="GO:0005829">
    <property type="term" value="C:cytosol"/>
    <property type="evidence" value="ECO:0007669"/>
    <property type="project" value="TreeGrafter"/>
</dbReference>
<dbReference type="GO" id="GO:0019303">
    <property type="term" value="P:D-ribose catabolic process"/>
    <property type="evidence" value="ECO:0007669"/>
    <property type="project" value="UniProtKB-UniRule"/>
</dbReference>